<dbReference type="PANTHER" id="PTHR12121">
    <property type="entry name" value="CARBON CATABOLITE REPRESSOR PROTEIN 4"/>
    <property type="match status" value="1"/>
</dbReference>
<dbReference type="Proteomes" id="UP001189429">
    <property type="component" value="Unassembled WGS sequence"/>
</dbReference>
<dbReference type="Pfam" id="PF03372">
    <property type="entry name" value="Exo_endo_phos"/>
    <property type="match status" value="1"/>
</dbReference>
<dbReference type="PANTHER" id="PTHR12121:SF101">
    <property type="entry name" value="ENDONUCLEASE_EXONUCLEASE_PHOSPHATASE DOMAIN-CONTAINING PROTEIN"/>
    <property type="match status" value="1"/>
</dbReference>
<feature type="compositionally biased region" description="Acidic residues" evidence="1">
    <location>
        <begin position="189"/>
        <end position="203"/>
    </location>
</feature>
<name>A0ABN9WX85_9DINO</name>
<dbReference type="EMBL" id="CAUYUJ010019481">
    <property type="protein sequence ID" value="CAK0891466.1"/>
    <property type="molecule type" value="Genomic_DNA"/>
</dbReference>
<proteinExistence type="predicted"/>
<protein>
    <recommendedName>
        <fullName evidence="2">Endonuclease/exonuclease/phosphatase domain-containing protein</fullName>
    </recommendedName>
</protein>
<dbReference type="Gene3D" id="3.60.10.10">
    <property type="entry name" value="Endonuclease/exonuclease/phosphatase"/>
    <property type="match status" value="1"/>
</dbReference>
<dbReference type="SUPFAM" id="SSF56219">
    <property type="entry name" value="DNase I-like"/>
    <property type="match status" value="1"/>
</dbReference>
<evidence type="ECO:0000256" key="1">
    <source>
        <dbReference type="SAM" id="MobiDB-lite"/>
    </source>
</evidence>
<evidence type="ECO:0000313" key="3">
    <source>
        <dbReference type="EMBL" id="CAK0891466.1"/>
    </source>
</evidence>
<feature type="domain" description="Endonuclease/exonuclease/phosphatase" evidence="2">
    <location>
        <begin position="27"/>
        <end position="147"/>
    </location>
</feature>
<comment type="caution">
    <text evidence="3">The sequence shown here is derived from an EMBL/GenBank/DDBJ whole genome shotgun (WGS) entry which is preliminary data.</text>
</comment>
<sequence length="249" mass="27177">MPNAHWQPKVMVIHTALACQCAQRFAGRTPLIFAGDWNFKPGSAPYQLVTTGNLPEDHPDHPGYPKDEPWRIEDGLRPMRSAYAEANPGGEPEFTNYAWVRNDIDPFIGTLDYIFVSRASKVTGVGKLPRVQSCGSPLPTAKEPSDHLLLSARVLPHGQPRERPEDLEKQRPRGLSRLGVSRHSKYGVVDDDTDDIDETDDEASPAAKPGKVGMGLSRPPGAGASFGGGRRLSKPPVLRKLSSATALRE</sequence>
<evidence type="ECO:0000313" key="4">
    <source>
        <dbReference type="Proteomes" id="UP001189429"/>
    </source>
</evidence>
<feature type="non-terminal residue" evidence="3">
    <location>
        <position position="249"/>
    </location>
</feature>
<dbReference type="InterPro" id="IPR005135">
    <property type="entry name" value="Endo/exonuclease/phosphatase"/>
</dbReference>
<reference evidence="3" key="1">
    <citation type="submission" date="2023-10" db="EMBL/GenBank/DDBJ databases">
        <authorList>
            <person name="Chen Y."/>
            <person name="Shah S."/>
            <person name="Dougan E. K."/>
            <person name="Thang M."/>
            <person name="Chan C."/>
        </authorList>
    </citation>
    <scope>NUCLEOTIDE SEQUENCE [LARGE SCALE GENOMIC DNA]</scope>
</reference>
<dbReference type="InterPro" id="IPR036691">
    <property type="entry name" value="Endo/exonu/phosph_ase_sf"/>
</dbReference>
<organism evidence="3 4">
    <name type="scientific">Prorocentrum cordatum</name>
    <dbReference type="NCBI Taxonomy" id="2364126"/>
    <lineage>
        <taxon>Eukaryota</taxon>
        <taxon>Sar</taxon>
        <taxon>Alveolata</taxon>
        <taxon>Dinophyceae</taxon>
        <taxon>Prorocentrales</taxon>
        <taxon>Prorocentraceae</taxon>
        <taxon>Prorocentrum</taxon>
    </lineage>
</organism>
<accession>A0ABN9WX85</accession>
<feature type="region of interest" description="Disordered" evidence="1">
    <location>
        <begin position="156"/>
        <end position="249"/>
    </location>
</feature>
<gene>
    <name evidence="3" type="ORF">PCOR1329_LOCUS71413</name>
</gene>
<keyword evidence="4" id="KW-1185">Reference proteome</keyword>
<feature type="compositionally biased region" description="Basic and acidic residues" evidence="1">
    <location>
        <begin position="159"/>
        <end position="171"/>
    </location>
</feature>
<dbReference type="InterPro" id="IPR050410">
    <property type="entry name" value="CCR4/nocturin_mRNA_transcr"/>
</dbReference>
<evidence type="ECO:0000259" key="2">
    <source>
        <dbReference type="Pfam" id="PF03372"/>
    </source>
</evidence>